<protein>
    <recommendedName>
        <fullName evidence="3">D-cysteine desulfhydrase</fullName>
    </recommendedName>
</protein>
<dbReference type="SUPFAM" id="SSF53686">
    <property type="entry name" value="Tryptophan synthase beta subunit-like PLP-dependent enzymes"/>
    <property type="match status" value="1"/>
</dbReference>
<sequence>MACLVDLSCKGYFKEGKNVVFLHTGGSFALFGYPDAFGFPDYQA</sequence>
<keyword evidence="2" id="KW-1185">Reference proteome</keyword>
<evidence type="ECO:0000313" key="2">
    <source>
        <dbReference type="Proteomes" id="UP001442468"/>
    </source>
</evidence>
<reference evidence="1 2" key="1">
    <citation type="submission" date="2024-05" db="EMBL/GenBank/DDBJ databases">
        <title>Halomonas sp. SSM6 16S ribosomal RNA gene Genome sequencing and assembly.</title>
        <authorList>
            <person name="Yook S."/>
        </authorList>
    </citation>
    <scope>NUCLEOTIDE SEQUENCE [LARGE SCALE GENOMIC DNA]</scope>
    <source>
        <strain evidence="1 2">SSM6</strain>
    </source>
</reference>
<gene>
    <name evidence="1" type="ORF">ABE960_03570</name>
</gene>
<evidence type="ECO:0000313" key="1">
    <source>
        <dbReference type="EMBL" id="MEQ6916608.1"/>
    </source>
</evidence>
<dbReference type="InterPro" id="IPR036052">
    <property type="entry name" value="TrpB-like_PALP_sf"/>
</dbReference>
<name>A0ABV1NC30_9GAMM</name>
<dbReference type="Proteomes" id="UP001442468">
    <property type="component" value="Unassembled WGS sequence"/>
</dbReference>
<dbReference type="Gene3D" id="3.40.50.1100">
    <property type="match status" value="1"/>
</dbReference>
<accession>A0ABV1NC30</accession>
<organism evidence="1 2">
    <name type="scientific">Halomonas aquatica</name>
    <dbReference type="NCBI Taxonomy" id="3151123"/>
    <lineage>
        <taxon>Bacteria</taxon>
        <taxon>Pseudomonadati</taxon>
        <taxon>Pseudomonadota</taxon>
        <taxon>Gammaproteobacteria</taxon>
        <taxon>Oceanospirillales</taxon>
        <taxon>Halomonadaceae</taxon>
        <taxon>Halomonas</taxon>
    </lineage>
</organism>
<proteinExistence type="predicted"/>
<dbReference type="EMBL" id="JBEGCJ010000002">
    <property type="protein sequence ID" value="MEQ6916608.1"/>
    <property type="molecule type" value="Genomic_DNA"/>
</dbReference>
<comment type="caution">
    <text evidence="1">The sequence shown here is derived from an EMBL/GenBank/DDBJ whole genome shotgun (WGS) entry which is preliminary data.</text>
</comment>
<dbReference type="RefSeq" id="WP_349760878.1">
    <property type="nucleotide sequence ID" value="NZ_JBEGCJ010000002.1"/>
</dbReference>
<evidence type="ECO:0008006" key="3">
    <source>
        <dbReference type="Google" id="ProtNLM"/>
    </source>
</evidence>